<dbReference type="SUPFAM" id="SSF51735">
    <property type="entry name" value="NAD(P)-binding Rossmann-fold domains"/>
    <property type="match status" value="1"/>
</dbReference>
<dbReference type="CDD" id="cd05233">
    <property type="entry name" value="SDR_c"/>
    <property type="match status" value="1"/>
</dbReference>
<dbReference type="OMA" id="QECRKYL"/>
<dbReference type="InterPro" id="IPR036291">
    <property type="entry name" value="NAD(P)-bd_dom_sf"/>
</dbReference>
<evidence type="ECO:0000313" key="4">
    <source>
        <dbReference type="EMBL" id="KEZ43958.1"/>
    </source>
</evidence>
<dbReference type="InterPro" id="IPR002347">
    <property type="entry name" value="SDR_fam"/>
</dbReference>
<evidence type="ECO:0000256" key="1">
    <source>
        <dbReference type="ARBA" id="ARBA00006484"/>
    </source>
</evidence>
<dbReference type="PRINTS" id="PR00081">
    <property type="entry name" value="GDHRDH"/>
</dbReference>
<proteinExistence type="inferred from homology"/>
<comment type="similarity">
    <text evidence="1">Belongs to the short-chain dehydrogenases/reductases (SDR) family.</text>
</comment>
<dbReference type="PANTHER" id="PTHR43618">
    <property type="entry name" value="7-ALPHA-HYDROXYSTEROID DEHYDROGENASE"/>
    <property type="match status" value="1"/>
</dbReference>
<dbReference type="Gene3D" id="3.40.50.720">
    <property type="entry name" value="NAD(P)-binding Rossmann-like Domain"/>
    <property type="match status" value="1"/>
</dbReference>
<dbReference type="VEuPathDB" id="FungiDB:SAPIO_CDS4163"/>
<comment type="caution">
    <text evidence="4">The sequence shown here is derived from an EMBL/GenBank/DDBJ whole genome shotgun (WGS) entry which is preliminary data.</text>
</comment>
<name>A0A084G9E6_PSEDA</name>
<keyword evidence="5" id="KW-1185">Reference proteome</keyword>
<accession>A0A084G9E6</accession>
<evidence type="ECO:0000256" key="2">
    <source>
        <dbReference type="ARBA" id="ARBA00022857"/>
    </source>
</evidence>
<dbReference type="KEGG" id="sapo:SAPIO_CDS4163"/>
<dbReference type="OrthoDB" id="37659at2759"/>
<organism evidence="4 5">
    <name type="scientific">Pseudallescheria apiosperma</name>
    <name type="common">Scedosporium apiospermum</name>
    <dbReference type="NCBI Taxonomy" id="563466"/>
    <lineage>
        <taxon>Eukaryota</taxon>
        <taxon>Fungi</taxon>
        <taxon>Dikarya</taxon>
        <taxon>Ascomycota</taxon>
        <taxon>Pezizomycotina</taxon>
        <taxon>Sordariomycetes</taxon>
        <taxon>Hypocreomycetidae</taxon>
        <taxon>Microascales</taxon>
        <taxon>Microascaceae</taxon>
        <taxon>Scedosporium</taxon>
    </lineage>
</organism>
<gene>
    <name evidence="4" type="ORF">SAPIO_CDS4163</name>
</gene>
<dbReference type="Proteomes" id="UP000028545">
    <property type="component" value="Unassembled WGS sequence"/>
</dbReference>
<dbReference type="InterPro" id="IPR020904">
    <property type="entry name" value="Sc_DH/Rdtase_CS"/>
</dbReference>
<evidence type="ECO:0000313" key="5">
    <source>
        <dbReference type="Proteomes" id="UP000028545"/>
    </source>
</evidence>
<dbReference type="PANTHER" id="PTHR43618:SF13">
    <property type="entry name" value="CHAIN DEHYDROGENASE, PUTATIVE (AFU_ORTHOLOGUE AFUA_1G17650)-RELATED"/>
    <property type="match status" value="1"/>
</dbReference>
<reference evidence="4 5" key="1">
    <citation type="journal article" date="2014" name="Genome Announc.">
        <title>Draft genome sequence of the pathogenic fungus Scedosporium apiospermum.</title>
        <authorList>
            <person name="Vandeputte P."/>
            <person name="Ghamrawi S."/>
            <person name="Rechenmann M."/>
            <person name="Iltis A."/>
            <person name="Giraud S."/>
            <person name="Fleury M."/>
            <person name="Thornton C."/>
            <person name="Delhaes L."/>
            <person name="Meyer W."/>
            <person name="Papon N."/>
            <person name="Bouchara J.P."/>
        </authorList>
    </citation>
    <scope>NUCLEOTIDE SEQUENCE [LARGE SCALE GENOMIC DNA]</scope>
    <source>
        <strain evidence="4 5">IHEM 14462</strain>
    </source>
</reference>
<evidence type="ECO:0000256" key="3">
    <source>
        <dbReference type="ARBA" id="ARBA00023002"/>
    </source>
</evidence>
<dbReference type="AlphaFoldDB" id="A0A084G9E6"/>
<dbReference type="HOGENOM" id="CLU_010194_1_3_1"/>
<protein>
    <submittedName>
        <fullName evidence="4">Putative short chain protein</fullName>
    </submittedName>
</protein>
<keyword evidence="2" id="KW-0521">NADP</keyword>
<dbReference type="PROSITE" id="PS00061">
    <property type="entry name" value="ADH_SHORT"/>
    <property type="match status" value="1"/>
</dbReference>
<dbReference type="GO" id="GO:0016491">
    <property type="term" value="F:oxidoreductase activity"/>
    <property type="evidence" value="ECO:0007669"/>
    <property type="project" value="UniProtKB-KW"/>
</dbReference>
<dbReference type="InterPro" id="IPR052178">
    <property type="entry name" value="Sec_Metab_Biosynth_SDR"/>
</dbReference>
<dbReference type="Pfam" id="PF00106">
    <property type="entry name" value="adh_short"/>
    <property type="match status" value="1"/>
</dbReference>
<keyword evidence="3" id="KW-0560">Oxidoreductase</keyword>
<sequence length="265" mass="28646">MSSPKVALITAASTGLGAAIARTLVIELGMSVVINYHRNTDRAAKLVQELQDDCGVRYAKSGAPVPVVKMIQADVGEKSDVYRLVEKAAEEFDGRLDVVISNVGWTRMRNFSDLEDGLDEEDWDRCFAANVKSHLWLFHAAKKYLEESNQRERGAAVFVSTASVAGVKPSGSSLSYAVTKAALIHLVKSLATISAPSIRVNCVSPGILLTEWGLSFPEERLNAAIKANKLERFATVEDVAEQVKTFVVSKSATGQNAIIDSGFSL</sequence>
<dbReference type="EMBL" id="JOWA01000090">
    <property type="protein sequence ID" value="KEZ43958.1"/>
    <property type="molecule type" value="Genomic_DNA"/>
</dbReference>
<dbReference type="RefSeq" id="XP_016643757.1">
    <property type="nucleotide sequence ID" value="XM_016786781.1"/>
</dbReference>
<dbReference type="GeneID" id="27723235"/>